<dbReference type="Gene3D" id="3.40.50.450">
    <property type="match status" value="1"/>
</dbReference>
<dbReference type="AlphaFoldDB" id="A0A5S4GH46"/>
<proteinExistence type="predicted"/>
<comment type="caution">
    <text evidence="2">The sequence shown here is derived from an EMBL/GenBank/DDBJ whole genome shotgun (WGS) entry which is preliminary data.</text>
</comment>
<reference evidence="2 3" key="1">
    <citation type="submission" date="2019-05" db="EMBL/GenBank/DDBJ databases">
        <title>Draft genome sequence of Nonomuraea zeae DSM 100528.</title>
        <authorList>
            <person name="Saricaoglu S."/>
            <person name="Isik K."/>
        </authorList>
    </citation>
    <scope>NUCLEOTIDE SEQUENCE [LARGE SCALE GENOMIC DNA]</scope>
    <source>
        <strain evidence="2 3">DSM 100528</strain>
    </source>
</reference>
<evidence type="ECO:0000256" key="1">
    <source>
        <dbReference type="SAM" id="MobiDB-lite"/>
    </source>
</evidence>
<name>A0A5S4GH46_9ACTN</name>
<protein>
    <submittedName>
        <fullName evidence="2">Uncharacterized protein</fullName>
    </submittedName>
</protein>
<accession>A0A5S4GH46</accession>
<keyword evidence="3" id="KW-1185">Reference proteome</keyword>
<sequence length="183" mass="20000">MAYRGRTSASQSPPASRSPPAGPLERSTTVRAYYEAPDYYEPAPGDPPAVFLAGGITGVEDWQRRAAAALRRRPAIVLNPRRRDFPIGDPAQTPIQIAWEHHHLHLPGVLTLFWFPPGGSVQPIALLELGAALDNPARRLVVGADPSYPRVEDVRWQTRLARPGEIVHATLDDTLSAAHRLTG</sequence>
<gene>
    <name evidence="2" type="ORF">ETD85_45245</name>
</gene>
<dbReference type="OrthoDB" id="9805113at2"/>
<dbReference type="Pfam" id="PF15891">
    <property type="entry name" value="Nuc_deoxyri_tr2"/>
    <property type="match status" value="1"/>
</dbReference>
<dbReference type="Proteomes" id="UP000306628">
    <property type="component" value="Unassembled WGS sequence"/>
</dbReference>
<evidence type="ECO:0000313" key="2">
    <source>
        <dbReference type="EMBL" id="TMR25530.1"/>
    </source>
</evidence>
<organism evidence="2 3">
    <name type="scientific">Nonomuraea zeae</name>
    <dbReference type="NCBI Taxonomy" id="1642303"/>
    <lineage>
        <taxon>Bacteria</taxon>
        <taxon>Bacillati</taxon>
        <taxon>Actinomycetota</taxon>
        <taxon>Actinomycetes</taxon>
        <taxon>Streptosporangiales</taxon>
        <taxon>Streptosporangiaceae</taxon>
        <taxon>Nonomuraea</taxon>
    </lineage>
</organism>
<dbReference type="InterPro" id="IPR039470">
    <property type="entry name" value="Nuc_deoxyri_tr2"/>
</dbReference>
<evidence type="ECO:0000313" key="3">
    <source>
        <dbReference type="Proteomes" id="UP000306628"/>
    </source>
</evidence>
<dbReference type="EMBL" id="VCKX01000226">
    <property type="protein sequence ID" value="TMR25530.1"/>
    <property type="molecule type" value="Genomic_DNA"/>
</dbReference>
<feature type="region of interest" description="Disordered" evidence="1">
    <location>
        <begin position="1"/>
        <end position="26"/>
    </location>
</feature>